<dbReference type="SUPFAM" id="SSF51230">
    <property type="entry name" value="Single hybrid motif"/>
    <property type="match status" value="1"/>
</dbReference>
<evidence type="ECO:0000256" key="1">
    <source>
        <dbReference type="ARBA" id="ARBA00001938"/>
    </source>
</evidence>
<evidence type="ECO:0000313" key="5">
    <source>
        <dbReference type="Proteomes" id="UP000648984"/>
    </source>
</evidence>
<dbReference type="Proteomes" id="UP000648984">
    <property type="component" value="Unassembled WGS sequence"/>
</dbReference>
<comment type="caution">
    <text evidence="4">The sequence shown here is derived from an EMBL/GenBank/DDBJ whole genome shotgun (WGS) entry which is preliminary data.</text>
</comment>
<keyword evidence="2" id="KW-0450">Lipoyl</keyword>
<protein>
    <submittedName>
        <fullName evidence="4">Acetoin dehydrogenase dihydrolipoyllysine-residue acetyltransferase subunit</fullName>
    </submittedName>
</protein>
<dbReference type="PANTHER" id="PTHR46438:SF11">
    <property type="entry name" value="LIPASE-RELATED"/>
    <property type="match status" value="1"/>
</dbReference>
<dbReference type="Pfam" id="PF00561">
    <property type="entry name" value="Abhydrolase_1"/>
    <property type="match status" value="1"/>
</dbReference>
<dbReference type="Pfam" id="PF00364">
    <property type="entry name" value="Biotin_lipoyl"/>
    <property type="match status" value="1"/>
</dbReference>
<dbReference type="PRINTS" id="PR00111">
    <property type="entry name" value="ABHYDROLASE"/>
</dbReference>
<proteinExistence type="predicted"/>
<dbReference type="CDD" id="cd06849">
    <property type="entry name" value="lipoyl_domain"/>
    <property type="match status" value="1"/>
</dbReference>
<dbReference type="PROSITE" id="PS50968">
    <property type="entry name" value="BIOTINYL_LIPOYL"/>
    <property type="match status" value="1"/>
</dbReference>
<dbReference type="InterPro" id="IPR011053">
    <property type="entry name" value="Single_hybrid_motif"/>
</dbReference>
<dbReference type="EMBL" id="WTVQ01000004">
    <property type="protein sequence ID" value="NMG73903.1"/>
    <property type="molecule type" value="Genomic_DNA"/>
</dbReference>
<dbReference type="RefSeq" id="WP_169259048.1">
    <property type="nucleotide sequence ID" value="NZ_WTVQ01000004.1"/>
</dbReference>
<dbReference type="InterPro" id="IPR000073">
    <property type="entry name" value="AB_hydrolase_1"/>
</dbReference>
<evidence type="ECO:0000259" key="3">
    <source>
        <dbReference type="PROSITE" id="PS50968"/>
    </source>
</evidence>
<dbReference type="PANTHER" id="PTHR46438">
    <property type="entry name" value="ALPHA/BETA-HYDROLASES SUPERFAMILY PROTEIN"/>
    <property type="match status" value="1"/>
</dbReference>
<dbReference type="InterPro" id="IPR000089">
    <property type="entry name" value="Biotin_lipoyl"/>
</dbReference>
<organism evidence="4 5">
    <name type="scientific">Aromatoleum diolicum</name>
    <dbReference type="NCBI Taxonomy" id="75796"/>
    <lineage>
        <taxon>Bacteria</taxon>
        <taxon>Pseudomonadati</taxon>
        <taxon>Pseudomonadota</taxon>
        <taxon>Betaproteobacteria</taxon>
        <taxon>Rhodocyclales</taxon>
        <taxon>Rhodocyclaceae</taxon>
        <taxon>Aromatoleum</taxon>
    </lineage>
</organism>
<keyword evidence="5" id="KW-1185">Reference proteome</keyword>
<dbReference type="Gene3D" id="2.40.50.100">
    <property type="match status" value="1"/>
</dbReference>
<feature type="domain" description="Lipoyl-binding" evidence="3">
    <location>
        <begin position="4"/>
        <end position="79"/>
    </location>
</feature>
<sequence>MSAIHTLTMPKWGLSMQEGKVNGWLKKLGDTIAVGEEIVEVESEKIAGAVEASVAGVLRRQSAGEGDVLPVGGLLGIVADADVADAEIDAAVADFMANFTPATGDEEDAGPSPEKIEVGGKKLRYLKLGVGGSERGREVGEPMILIHGFGGDLNNWLFNHAALAVDREVYALDLPGHGESSKDVGEGSLGALAAAVTGFMDAVGIESAHLVGHSMGGAVSLTVAAAAPERVRSLTLIASAGLGEDINGAYIDGFVAAGDRRALKPLLTELFADPALVTRQLVDDMLKYKRLEGVGDALRTLAGSLFENGRQATVLRETAARFGKPVLVIWGADDRIIPAAHAQGLTAPVLVEVLPKQGHMLQMEAANEVNRLIGRFLG</sequence>
<reference evidence="4 5" key="1">
    <citation type="submission" date="2019-12" db="EMBL/GenBank/DDBJ databases">
        <title>Comparative genomics gives insights into the taxonomy of the Azoarcus-Aromatoleum group and reveals separate origins of nif in the plant-associated Azoarcus and non-plant-associated Aromatoleum sub-groups.</title>
        <authorList>
            <person name="Lafos M."/>
            <person name="Maluk M."/>
            <person name="Batista M."/>
            <person name="Junghare M."/>
            <person name="Carmona M."/>
            <person name="Faoro H."/>
            <person name="Cruz L.M."/>
            <person name="Battistoni F."/>
            <person name="De Souza E."/>
            <person name="Pedrosa F."/>
            <person name="Chen W.-M."/>
            <person name="Poole P.S."/>
            <person name="Dixon R.A."/>
            <person name="James E.K."/>
        </authorList>
    </citation>
    <scope>NUCLEOTIDE SEQUENCE [LARGE SCALE GENOMIC DNA]</scope>
    <source>
        <strain evidence="4 5">22Lin</strain>
    </source>
</reference>
<dbReference type="SUPFAM" id="SSF53474">
    <property type="entry name" value="alpha/beta-Hydrolases"/>
    <property type="match status" value="1"/>
</dbReference>
<dbReference type="InterPro" id="IPR029058">
    <property type="entry name" value="AB_hydrolase_fold"/>
</dbReference>
<evidence type="ECO:0000256" key="2">
    <source>
        <dbReference type="ARBA" id="ARBA00022823"/>
    </source>
</evidence>
<accession>A0ABX1Q7C0</accession>
<dbReference type="Gene3D" id="3.40.50.1820">
    <property type="entry name" value="alpha/beta hydrolase"/>
    <property type="match status" value="1"/>
</dbReference>
<gene>
    <name evidence="4" type="ORF">GPA25_03930</name>
</gene>
<dbReference type="PROSITE" id="PS00189">
    <property type="entry name" value="LIPOYL"/>
    <property type="match status" value="1"/>
</dbReference>
<dbReference type="InterPro" id="IPR003016">
    <property type="entry name" value="2-oxoA_DH_lipoyl-BS"/>
</dbReference>
<evidence type="ECO:0000313" key="4">
    <source>
        <dbReference type="EMBL" id="NMG73903.1"/>
    </source>
</evidence>
<name>A0ABX1Q7C0_9RHOO</name>
<comment type="cofactor">
    <cofactor evidence="1">
        <name>(R)-lipoate</name>
        <dbReference type="ChEBI" id="CHEBI:83088"/>
    </cofactor>
</comment>
<dbReference type="NCBIfam" id="NF011457">
    <property type="entry name" value="PRK14875.1"/>
    <property type="match status" value="1"/>
</dbReference>